<gene>
    <name evidence="1" type="ORF">AVDCRST_MAG67-3522</name>
</gene>
<protein>
    <recommendedName>
        <fullName evidence="2">Fe2OG dioxygenase domain-containing protein</fullName>
    </recommendedName>
</protein>
<organism evidence="1">
    <name type="scientific">uncultured Solirubrobacteraceae bacterium</name>
    <dbReference type="NCBI Taxonomy" id="1162706"/>
    <lineage>
        <taxon>Bacteria</taxon>
        <taxon>Bacillati</taxon>
        <taxon>Actinomycetota</taxon>
        <taxon>Thermoleophilia</taxon>
        <taxon>Solirubrobacterales</taxon>
        <taxon>Solirubrobacteraceae</taxon>
        <taxon>environmental samples</taxon>
    </lineage>
</organism>
<dbReference type="InterPro" id="IPR012668">
    <property type="entry name" value="CHP02466"/>
</dbReference>
<dbReference type="AlphaFoldDB" id="A0A6J4TJ76"/>
<evidence type="ECO:0008006" key="2">
    <source>
        <dbReference type="Google" id="ProtNLM"/>
    </source>
</evidence>
<dbReference type="Pfam" id="PF13759">
    <property type="entry name" value="2OG-FeII_Oxy_5"/>
    <property type="match status" value="1"/>
</dbReference>
<proteinExistence type="predicted"/>
<sequence length="232" mass="25584">MTMGAGFHGLWPTPIALHRYADAAKLNPLLVDAFAQGRAAQERQRGEQPGPFFASDDDLLHRVKIPEWQDFVRFIVASLGATVKQANFEAWGGQELELKVAIEGMWFQCSRDGAFHDVHTHGNCSWSSAYIVQIDEPEQRVAHPVYGATNGVTRLYGPPFATLGGAFVDVGNAYLQPPHQDIEPLPGQLLLFPSWLAHQAMPYDGEKERIIISFNASVHGAQGDQLHGYSAH</sequence>
<accession>A0A6J4TJ76</accession>
<evidence type="ECO:0000313" key="1">
    <source>
        <dbReference type="EMBL" id="CAA9524632.1"/>
    </source>
</evidence>
<dbReference type="Gene3D" id="2.60.120.620">
    <property type="entry name" value="q2cbj1_9rhob like domain"/>
    <property type="match status" value="1"/>
</dbReference>
<reference evidence="1" key="1">
    <citation type="submission" date="2020-02" db="EMBL/GenBank/DDBJ databases">
        <authorList>
            <person name="Meier V. D."/>
        </authorList>
    </citation>
    <scope>NUCLEOTIDE SEQUENCE</scope>
    <source>
        <strain evidence="1">AVDCRST_MAG67</strain>
    </source>
</reference>
<dbReference type="EMBL" id="CADCVQ010000149">
    <property type="protein sequence ID" value="CAA9524632.1"/>
    <property type="molecule type" value="Genomic_DNA"/>
</dbReference>
<name>A0A6J4TJ76_9ACTN</name>